<evidence type="ECO:0000313" key="7">
    <source>
        <dbReference type="Proteomes" id="UP000198822"/>
    </source>
</evidence>
<dbReference type="Gene3D" id="3.20.20.70">
    <property type="entry name" value="Aldolase class I"/>
    <property type="match status" value="1"/>
</dbReference>
<dbReference type="PANTHER" id="PTHR30246">
    <property type="entry name" value="2-KETO-3-DEOXY-6-PHOSPHOGLUCONATE ALDOLASE"/>
    <property type="match status" value="1"/>
</dbReference>
<evidence type="ECO:0000256" key="4">
    <source>
        <dbReference type="ARBA" id="ARBA00023239"/>
    </source>
</evidence>
<dbReference type="GO" id="GO:0016829">
    <property type="term" value="F:lyase activity"/>
    <property type="evidence" value="ECO:0007669"/>
    <property type="project" value="UniProtKB-KW"/>
</dbReference>
<proteinExistence type="inferred from homology"/>
<evidence type="ECO:0000256" key="2">
    <source>
        <dbReference type="ARBA" id="ARBA00006906"/>
    </source>
</evidence>
<dbReference type="InterPro" id="IPR031338">
    <property type="entry name" value="KDPG/KHG_AS_2"/>
</dbReference>
<keyword evidence="7" id="KW-1185">Reference proteome</keyword>
<dbReference type="CDD" id="cd00452">
    <property type="entry name" value="KDPG_aldolase"/>
    <property type="match status" value="1"/>
</dbReference>
<dbReference type="STRING" id="399736.SAMN04489720_1241"/>
<protein>
    <submittedName>
        <fullName evidence="6">2-keto-3-deoxy-phosphogluconate aldolase</fullName>
    </submittedName>
</protein>
<dbReference type="RefSeq" id="WP_092503400.1">
    <property type="nucleotide sequence ID" value="NZ_LT629695.1"/>
</dbReference>
<gene>
    <name evidence="6" type="ORF">SAMN04489720_1241</name>
</gene>
<name>A0A1G8CCQ1_9MICO</name>
<dbReference type="OrthoDB" id="9805177at2"/>
<dbReference type="NCBIfam" id="TIGR01182">
    <property type="entry name" value="eda"/>
    <property type="match status" value="1"/>
</dbReference>
<evidence type="ECO:0000256" key="5">
    <source>
        <dbReference type="ARBA" id="ARBA00023277"/>
    </source>
</evidence>
<keyword evidence="4" id="KW-0456">Lyase</keyword>
<dbReference type="AlphaFoldDB" id="A0A1G8CCQ1"/>
<comment type="similarity">
    <text evidence="2">Belongs to the KHG/KDPG aldolase family.</text>
</comment>
<sequence length="206" mass="20115">MSAVAGHRLVPLAAPATAGESAALANGLVAGGIGIVEVALRTPHAMEALRTIAARGDLVVGAGTVLDAEQARAALDAGARFLVSPGLSADVVAVAQAAGVDVLPGVMTPTEVMVARDLGLRQLKLFPAGVAGGLALLDAYASVFADVTFMPSGGVSESTLATHLAHPAVFAVSGSWLAAGPAMREGADAVAAIAARAVAIAEGVPA</sequence>
<keyword evidence="5" id="KW-0119">Carbohydrate metabolism</keyword>
<evidence type="ECO:0000256" key="3">
    <source>
        <dbReference type="ARBA" id="ARBA00011233"/>
    </source>
</evidence>
<dbReference type="InterPro" id="IPR000887">
    <property type="entry name" value="Aldlse_KDPG_KHG"/>
</dbReference>
<dbReference type="InterPro" id="IPR013785">
    <property type="entry name" value="Aldolase_TIM"/>
</dbReference>
<evidence type="ECO:0000256" key="1">
    <source>
        <dbReference type="ARBA" id="ARBA00004761"/>
    </source>
</evidence>
<accession>A0A1G8CCQ1</accession>
<comment type="pathway">
    <text evidence="1">Carbohydrate acid metabolism.</text>
</comment>
<dbReference type="PANTHER" id="PTHR30246:SF1">
    <property type="entry name" value="2-DEHYDRO-3-DEOXY-6-PHOSPHOGALACTONATE ALDOLASE-RELATED"/>
    <property type="match status" value="1"/>
</dbReference>
<dbReference type="Proteomes" id="UP000198822">
    <property type="component" value="Chromosome I"/>
</dbReference>
<dbReference type="PROSITE" id="PS00160">
    <property type="entry name" value="ALDOLASE_KDPG_KHG_2"/>
    <property type="match status" value="1"/>
</dbReference>
<comment type="subunit">
    <text evidence="3">Homotrimer.</text>
</comment>
<evidence type="ECO:0000313" key="6">
    <source>
        <dbReference type="EMBL" id="SDH43185.1"/>
    </source>
</evidence>
<dbReference type="Pfam" id="PF01081">
    <property type="entry name" value="Aldolase"/>
    <property type="match status" value="1"/>
</dbReference>
<dbReference type="SUPFAM" id="SSF51569">
    <property type="entry name" value="Aldolase"/>
    <property type="match status" value="1"/>
</dbReference>
<reference evidence="7" key="1">
    <citation type="submission" date="2016-10" db="EMBL/GenBank/DDBJ databases">
        <authorList>
            <person name="Varghese N."/>
            <person name="Submissions S."/>
        </authorList>
    </citation>
    <scope>NUCLEOTIDE SEQUENCE [LARGE SCALE GENOMIC DNA]</scope>
    <source>
        <strain evidence="7">DSM 22002</strain>
    </source>
</reference>
<organism evidence="6 7">
    <name type="scientific">Agrococcus jejuensis</name>
    <dbReference type="NCBI Taxonomy" id="399736"/>
    <lineage>
        <taxon>Bacteria</taxon>
        <taxon>Bacillati</taxon>
        <taxon>Actinomycetota</taxon>
        <taxon>Actinomycetes</taxon>
        <taxon>Micrococcales</taxon>
        <taxon>Microbacteriaceae</taxon>
        <taxon>Agrococcus</taxon>
    </lineage>
</organism>
<dbReference type="EMBL" id="LT629695">
    <property type="protein sequence ID" value="SDH43185.1"/>
    <property type="molecule type" value="Genomic_DNA"/>
</dbReference>